<reference evidence="2 3" key="1">
    <citation type="journal article" date="2013" name="PLoS Genet.">
        <title>Comparative genome structure, secondary metabolite, and effector coding capacity across Cochliobolus pathogens.</title>
        <authorList>
            <person name="Condon B.J."/>
            <person name="Leng Y."/>
            <person name="Wu D."/>
            <person name="Bushley K.E."/>
            <person name="Ohm R.A."/>
            <person name="Otillar R."/>
            <person name="Martin J."/>
            <person name="Schackwitz W."/>
            <person name="Grimwood J."/>
            <person name="MohdZainudin N."/>
            <person name="Xue C."/>
            <person name="Wang R."/>
            <person name="Manning V.A."/>
            <person name="Dhillon B."/>
            <person name="Tu Z.J."/>
            <person name="Steffenson B.J."/>
            <person name="Salamov A."/>
            <person name="Sun H."/>
            <person name="Lowry S."/>
            <person name="LaButti K."/>
            <person name="Han J."/>
            <person name="Copeland A."/>
            <person name="Lindquist E."/>
            <person name="Barry K."/>
            <person name="Schmutz J."/>
            <person name="Baker S.E."/>
            <person name="Ciuffetti L.M."/>
            <person name="Grigoriev I.V."/>
            <person name="Zhong S."/>
            <person name="Turgeon B.G."/>
        </authorList>
    </citation>
    <scope>NUCLEOTIDE SEQUENCE [LARGE SCALE GENOMIC DNA]</scope>
    <source>
        <strain evidence="2 3">26-R-13</strain>
    </source>
</reference>
<accession>W6YJG6</accession>
<dbReference type="EMBL" id="KI964662">
    <property type="protein sequence ID" value="EUC31451.1"/>
    <property type="molecule type" value="Genomic_DNA"/>
</dbReference>
<dbReference type="RefSeq" id="XP_007714240.1">
    <property type="nucleotide sequence ID" value="XM_007716050.1"/>
</dbReference>
<evidence type="ECO:0000313" key="3">
    <source>
        <dbReference type="Proteomes" id="UP000053841"/>
    </source>
</evidence>
<dbReference type="PANTHER" id="PTHR33112:SF12">
    <property type="entry name" value="HETEROKARYON INCOMPATIBILITY DOMAIN-CONTAINING PROTEIN"/>
    <property type="match status" value="1"/>
</dbReference>
<protein>
    <recommendedName>
        <fullName evidence="1">Heterokaryon incompatibility domain-containing protein</fullName>
    </recommendedName>
</protein>
<feature type="domain" description="Heterokaryon incompatibility" evidence="1">
    <location>
        <begin position="78"/>
        <end position="228"/>
    </location>
</feature>
<keyword evidence="3" id="KW-1185">Reference proteome</keyword>
<dbReference type="HOGENOM" id="CLU_002639_8_5_1"/>
<organism evidence="2 3">
    <name type="scientific">Cochliobolus carbonum (strain 26-R-13)</name>
    <name type="common">Maize leaf spot fungus</name>
    <name type="synonym">Bipolaris zeicola</name>
    <dbReference type="NCBI Taxonomy" id="930089"/>
    <lineage>
        <taxon>Eukaryota</taxon>
        <taxon>Fungi</taxon>
        <taxon>Dikarya</taxon>
        <taxon>Ascomycota</taxon>
        <taxon>Pezizomycotina</taxon>
        <taxon>Dothideomycetes</taxon>
        <taxon>Pleosporomycetidae</taxon>
        <taxon>Pleosporales</taxon>
        <taxon>Pleosporineae</taxon>
        <taxon>Pleosporaceae</taxon>
        <taxon>Bipolaris</taxon>
    </lineage>
</organism>
<sequence>MRAYSSASNELGFSPLEDNIDIAGIKKWIDRCDRDHTGKCHTITNPIGRMPEATGLLFIDVEKFCLVKQPKGAYMDRYVALSYVWGTTKDPFQTLKANFDVLSKTNAFRSSENDCRIPNTIKDSILLVRTLGIRYLWVDRFCIVQDDDIAKPHQLNSMAAIYSNAYFTIAATEGPDSDYGLRGLGKQRLRKSPFDVFEFGPNCRMVAASPIRKIAREVYHTRSWTFQEWTFSSRMIVFHEQTVTWICQKYRQQENGHAPNQLPERLPLTLWTQKANPNYYCLQVDQYSRRNLSDPADVLAAFNAFTTVQSRAMKGGMLHGLPELFFNNMLCWHHDMGSRQQRRIDSKGNILKQFPSWSWVGWLG</sequence>
<dbReference type="STRING" id="930089.W6YJG6"/>
<dbReference type="OrthoDB" id="5135333at2759"/>
<dbReference type="KEGG" id="bze:COCCADRAFT_101251"/>
<dbReference type="PANTHER" id="PTHR33112">
    <property type="entry name" value="DOMAIN PROTEIN, PUTATIVE-RELATED"/>
    <property type="match status" value="1"/>
</dbReference>
<evidence type="ECO:0000259" key="1">
    <source>
        <dbReference type="Pfam" id="PF06985"/>
    </source>
</evidence>
<dbReference type="Proteomes" id="UP000053841">
    <property type="component" value="Unassembled WGS sequence"/>
</dbReference>
<dbReference type="AlphaFoldDB" id="W6YJG6"/>
<feature type="non-terminal residue" evidence="2">
    <location>
        <position position="364"/>
    </location>
</feature>
<proteinExistence type="predicted"/>
<dbReference type="GeneID" id="19142324"/>
<dbReference type="InterPro" id="IPR010730">
    <property type="entry name" value="HET"/>
</dbReference>
<dbReference type="eggNOG" id="ENOG502SNM0">
    <property type="taxonomic scope" value="Eukaryota"/>
</dbReference>
<name>W6YJG6_COCC2</name>
<evidence type="ECO:0000313" key="2">
    <source>
        <dbReference type="EMBL" id="EUC31451.1"/>
    </source>
</evidence>
<gene>
    <name evidence="2" type="ORF">COCCADRAFT_101251</name>
</gene>
<dbReference type="Pfam" id="PF06985">
    <property type="entry name" value="HET"/>
    <property type="match status" value="1"/>
</dbReference>